<gene>
    <name evidence="1" type="ORF">ENO34_02200</name>
</gene>
<sequence length="66" mass="7716">MKKLFFFTLLIFLSSCSPKIIPEKTVSYYSVDVQKVELKNKNSVNLMSVDGIDYLLTKKIAYRENY</sequence>
<accession>A0A831YDE6</accession>
<protein>
    <recommendedName>
        <fullName evidence="2">Lipoprotein</fullName>
    </recommendedName>
</protein>
<dbReference type="PROSITE" id="PS51257">
    <property type="entry name" value="PROKAR_LIPOPROTEIN"/>
    <property type="match status" value="1"/>
</dbReference>
<name>A0A831YDE6_9AQUI</name>
<comment type="caution">
    <text evidence="1">The sequence shown here is derived from an EMBL/GenBank/DDBJ whole genome shotgun (WGS) entry which is preliminary data.</text>
</comment>
<dbReference type="AlphaFoldDB" id="A0A831YDE6"/>
<dbReference type="EMBL" id="DSFC01000125">
    <property type="protein sequence ID" value="HEV09193.1"/>
    <property type="molecule type" value="Genomic_DNA"/>
</dbReference>
<proteinExistence type="predicted"/>
<evidence type="ECO:0008006" key="2">
    <source>
        <dbReference type="Google" id="ProtNLM"/>
    </source>
</evidence>
<organism evidence="1">
    <name type="scientific">Sulfurihydrogenibium azorense</name>
    <dbReference type="NCBI Taxonomy" id="309806"/>
    <lineage>
        <taxon>Bacteria</taxon>
        <taxon>Pseudomonadati</taxon>
        <taxon>Aquificota</taxon>
        <taxon>Aquificia</taxon>
        <taxon>Aquificales</taxon>
        <taxon>Hydrogenothermaceae</taxon>
        <taxon>Sulfurihydrogenibium</taxon>
    </lineage>
</organism>
<evidence type="ECO:0000313" key="1">
    <source>
        <dbReference type="EMBL" id="HEV09193.1"/>
    </source>
</evidence>
<reference evidence="1" key="1">
    <citation type="journal article" date="2020" name="mSystems">
        <title>Genome- and Community-Level Interaction Insights into Carbon Utilization and Element Cycling Functions of Hydrothermarchaeota in Hydrothermal Sediment.</title>
        <authorList>
            <person name="Zhou Z."/>
            <person name="Liu Y."/>
            <person name="Xu W."/>
            <person name="Pan J."/>
            <person name="Luo Z.H."/>
            <person name="Li M."/>
        </authorList>
    </citation>
    <scope>NUCLEOTIDE SEQUENCE [LARGE SCALE GENOMIC DNA]</scope>
    <source>
        <strain evidence="1">SpSt-1257</strain>
    </source>
</reference>
<dbReference type="Proteomes" id="UP000885621">
    <property type="component" value="Unassembled WGS sequence"/>
</dbReference>
<feature type="non-terminal residue" evidence="1">
    <location>
        <position position="66"/>
    </location>
</feature>